<gene>
    <name evidence="2" type="ORF">FHS87_000994</name>
</gene>
<sequence>MPLRILLLAAGAIAALLVAQDAPNFGVVQGMVAVGLIALLVGLLALLNRR</sequence>
<evidence type="ECO:0000313" key="2">
    <source>
        <dbReference type="EMBL" id="MBB5692975.1"/>
    </source>
</evidence>
<dbReference type="AlphaFoldDB" id="A0A840XWU8"/>
<keyword evidence="1" id="KW-1133">Transmembrane helix</keyword>
<keyword evidence="1" id="KW-0472">Membrane</keyword>
<keyword evidence="1" id="KW-0812">Transmembrane</keyword>
<keyword evidence="3" id="KW-1185">Reference proteome</keyword>
<dbReference type="EMBL" id="JACIJD010000003">
    <property type="protein sequence ID" value="MBB5692975.1"/>
    <property type="molecule type" value="Genomic_DNA"/>
</dbReference>
<organism evidence="2 3">
    <name type="scientific">Muricoccus pecuniae</name>
    <dbReference type="NCBI Taxonomy" id="693023"/>
    <lineage>
        <taxon>Bacteria</taxon>
        <taxon>Pseudomonadati</taxon>
        <taxon>Pseudomonadota</taxon>
        <taxon>Alphaproteobacteria</taxon>
        <taxon>Acetobacterales</taxon>
        <taxon>Roseomonadaceae</taxon>
        <taxon>Muricoccus</taxon>
    </lineage>
</organism>
<feature type="transmembrane region" description="Helical" evidence="1">
    <location>
        <begin position="29"/>
        <end position="47"/>
    </location>
</feature>
<dbReference type="Proteomes" id="UP000580654">
    <property type="component" value="Unassembled WGS sequence"/>
</dbReference>
<name>A0A840XWU8_9PROT</name>
<dbReference type="RefSeq" id="WP_184514489.1">
    <property type="nucleotide sequence ID" value="NZ_JACIJD010000003.1"/>
</dbReference>
<accession>A0A840XWU8</accession>
<proteinExistence type="predicted"/>
<evidence type="ECO:0000256" key="1">
    <source>
        <dbReference type="SAM" id="Phobius"/>
    </source>
</evidence>
<reference evidence="2 3" key="1">
    <citation type="submission" date="2020-08" db="EMBL/GenBank/DDBJ databases">
        <title>Genomic Encyclopedia of Type Strains, Phase IV (KMG-IV): sequencing the most valuable type-strain genomes for metagenomic binning, comparative biology and taxonomic classification.</title>
        <authorList>
            <person name="Goeker M."/>
        </authorList>
    </citation>
    <scope>NUCLEOTIDE SEQUENCE [LARGE SCALE GENOMIC DNA]</scope>
    <source>
        <strain evidence="2 3">DSM 25622</strain>
    </source>
</reference>
<protein>
    <submittedName>
        <fullName evidence="2">Uncharacterized protein</fullName>
    </submittedName>
</protein>
<comment type="caution">
    <text evidence="2">The sequence shown here is derived from an EMBL/GenBank/DDBJ whole genome shotgun (WGS) entry which is preliminary data.</text>
</comment>
<evidence type="ECO:0000313" key="3">
    <source>
        <dbReference type="Proteomes" id="UP000580654"/>
    </source>
</evidence>